<dbReference type="RefSeq" id="WP_345673565.1">
    <property type="nucleotide sequence ID" value="NZ_BAABHS010000002.1"/>
</dbReference>
<proteinExistence type="predicted"/>
<feature type="transmembrane region" description="Helical" evidence="2">
    <location>
        <begin position="156"/>
        <end position="178"/>
    </location>
</feature>
<dbReference type="Proteomes" id="UP001500466">
    <property type="component" value="Unassembled WGS sequence"/>
</dbReference>
<dbReference type="InterPro" id="IPR013901">
    <property type="entry name" value="Anthrone_oxy"/>
</dbReference>
<dbReference type="EMBL" id="BAABHS010000002">
    <property type="protein sequence ID" value="GAA4948120.1"/>
    <property type="molecule type" value="Genomic_DNA"/>
</dbReference>
<feature type="transmembrane region" description="Helical" evidence="2">
    <location>
        <begin position="76"/>
        <end position="95"/>
    </location>
</feature>
<keyword evidence="2" id="KW-0472">Membrane</keyword>
<dbReference type="Pfam" id="PF08592">
    <property type="entry name" value="Anthrone_oxy"/>
    <property type="match status" value="1"/>
</dbReference>
<evidence type="ECO:0000313" key="3">
    <source>
        <dbReference type="EMBL" id="GAA4948120.1"/>
    </source>
</evidence>
<feature type="region of interest" description="Disordered" evidence="1">
    <location>
        <begin position="1"/>
        <end position="21"/>
    </location>
</feature>
<feature type="compositionally biased region" description="Low complexity" evidence="1">
    <location>
        <begin position="1"/>
        <end position="13"/>
    </location>
</feature>
<feature type="transmembrane region" description="Helical" evidence="2">
    <location>
        <begin position="28"/>
        <end position="56"/>
    </location>
</feature>
<name>A0ABP9GN38_9ACTN</name>
<evidence type="ECO:0000313" key="4">
    <source>
        <dbReference type="Proteomes" id="UP001500466"/>
    </source>
</evidence>
<comment type="caution">
    <text evidence="3">The sequence shown here is derived from an EMBL/GenBank/DDBJ whole genome shotgun (WGS) entry which is preliminary data.</text>
</comment>
<keyword evidence="2" id="KW-1133">Transmembrane helix</keyword>
<protein>
    <submittedName>
        <fullName evidence="3">DUF1772 domain-containing protein</fullName>
    </submittedName>
</protein>
<sequence length="188" mass="19362">MNTHPAGPHAASPVPAPSPAARGSRDRVLLAGTVATGLVAGTYFAFTCAVMPGLAATDDRTFVAAMQAINVKIENPVFFAGFFGAFVLPLIAVFRQRKAGGGAALRWTIAGLALYTAGLLTTMGFNIPLNNTLKDAGDAAALADPGAVRRDFEDPWVAWNIVRTAASTAAAGCLVYAMRLRGRAAAGS</sequence>
<accession>A0ABP9GN38</accession>
<feature type="transmembrane region" description="Helical" evidence="2">
    <location>
        <begin position="107"/>
        <end position="127"/>
    </location>
</feature>
<evidence type="ECO:0000256" key="2">
    <source>
        <dbReference type="SAM" id="Phobius"/>
    </source>
</evidence>
<keyword evidence="2" id="KW-0812">Transmembrane</keyword>
<organism evidence="3 4">
    <name type="scientific">Yinghuangia aomiensis</name>
    <dbReference type="NCBI Taxonomy" id="676205"/>
    <lineage>
        <taxon>Bacteria</taxon>
        <taxon>Bacillati</taxon>
        <taxon>Actinomycetota</taxon>
        <taxon>Actinomycetes</taxon>
        <taxon>Kitasatosporales</taxon>
        <taxon>Streptomycetaceae</taxon>
        <taxon>Yinghuangia</taxon>
    </lineage>
</organism>
<gene>
    <name evidence="3" type="ORF">GCM10023205_05130</name>
</gene>
<reference evidence="4" key="1">
    <citation type="journal article" date="2019" name="Int. J. Syst. Evol. Microbiol.">
        <title>The Global Catalogue of Microorganisms (GCM) 10K type strain sequencing project: providing services to taxonomists for standard genome sequencing and annotation.</title>
        <authorList>
            <consortium name="The Broad Institute Genomics Platform"/>
            <consortium name="The Broad Institute Genome Sequencing Center for Infectious Disease"/>
            <person name="Wu L."/>
            <person name="Ma J."/>
        </authorList>
    </citation>
    <scope>NUCLEOTIDE SEQUENCE [LARGE SCALE GENOMIC DNA]</scope>
    <source>
        <strain evidence="4">JCM 17986</strain>
    </source>
</reference>
<keyword evidence="4" id="KW-1185">Reference proteome</keyword>
<evidence type="ECO:0000256" key="1">
    <source>
        <dbReference type="SAM" id="MobiDB-lite"/>
    </source>
</evidence>